<dbReference type="InterPro" id="IPR036908">
    <property type="entry name" value="RlpA-like_sf"/>
</dbReference>
<gene>
    <name evidence="2" type="ORF">MM415A00210_0058</name>
    <name evidence="3" type="ORF">MM415B02390_0004</name>
</gene>
<protein>
    <submittedName>
        <fullName evidence="3">Putative lytic transglycosylase</fullName>
    </submittedName>
</protein>
<organism evidence="3">
    <name type="scientific">viral metagenome</name>
    <dbReference type="NCBI Taxonomy" id="1070528"/>
    <lineage>
        <taxon>unclassified sequences</taxon>
        <taxon>metagenomes</taxon>
        <taxon>organismal metagenomes</taxon>
    </lineage>
</organism>
<sequence length="127" mass="14268">MKVIFALLLTFIMCASAWAEQIGTASWYSVESCKREGTWQKYGGKMANGEVFDDRFYTCASWDYVFGTELLITNVRNNKSCVVRVTDRGPAKRLYRLGRIIDLSKGAFAAIAPLKQGIATVSIRRVK</sequence>
<accession>A0A6M3L7P8</accession>
<dbReference type="Pfam" id="PF03330">
    <property type="entry name" value="DPBB_1"/>
    <property type="match status" value="1"/>
</dbReference>
<reference evidence="3" key="1">
    <citation type="submission" date="2020-03" db="EMBL/GenBank/DDBJ databases">
        <title>The deep terrestrial virosphere.</title>
        <authorList>
            <person name="Holmfeldt K."/>
            <person name="Nilsson E."/>
            <person name="Simone D."/>
            <person name="Lopez-Fernandez M."/>
            <person name="Wu X."/>
            <person name="de Brujin I."/>
            <person name="Lundin D."/>
            <person name="Andersson A."/>
            <person name="Bertilsson S."/>
            <person name="Dopson M."/>
        </authorList>
    </citation>
    <scope>NUCLEOTIDE SEQUENCE</scope>
    <source>
        <strain evidence="2">MM415A00210</strain>
        <strain evidence="3">MM415B02390</strain>
    </source>
</reference>
<dbReference type="Gene3D" id="2.40.40.10">
    <property type="entry name" value="RlpA-like domain"/>
    <property type="match status" value="1"/>
</dbReference>
<dbReference type="PANTHER" id="PTHR34183:SF8">
    <property type="entry name" value="ENDOLYTIC PEPTIDOGLYCAN TRANSGLYCOSYLASE RLPA-RELATED"/>
    <property type="match status" value="1"/>
</dbReference>
<dbReference type="CDD" id="cd22268">
    <property type="entry name" value="DPBB_RlpA-like"/>
    <property type="match status" value="1"/>
</dbReference>
<evidence type="ECO:0000313" key="3">
    <source>
        <dbReference type="EMBL" id="QJA90349.1"/>
    </source>
</evidence>
<evidence type="ECO:0000259" key="1">
    <source>
        <dbReference type="Pfam" id="PF03330"/>
    </source>
</evidence>
<dbReference type="PANTHER" id="PTHR34183">
    <property type="entry name" value="ENDOLYTIC PEPTIDOGLYCAN TRANSGLYCOSYLASE RLPA"/>
    <property type="match status" value="1"/>
</dbReference>
<dbReference type="InterPro" id="IPR009009">
    <property type="entry name" value="RlpA-like_DPBB"/>
</dbReference>
<dbReference type="AlphaFoldDB" id="A0A6M3L7P8"/>
<dbReference type="EMBL" id="MT142527">
    <property type="protein sequence ID" value="QJA84333.1"/>
    <property type="molecule type" value="Genomic_DNA"/>
</dbReference>
<feature type="domain" description="RlpA-like protein double-psi beta-barrel" evidence="1">
    <location>
        <begin position="23"/>
        <end position="122"/>
    </location>
</feature>
<evidence type="ECO:0000313" key="2">
    <source>
        <dbReference type="EMBL" id="QJA84333.1"/>
    </source>
</evidence>
<dbReference type="EMBL" id="MT142907">
    <property type="protein sequence ID" value="QJA90349.1"/>
    <property type="molecule type" value="Genomic_DNA"/>
</dbReference>
<name>A0A6M3L7P8_9ZZZZ</name>
<dbReference type="SUPFAM" id="SSF50685">
    <property type="entry name" value="Barwin-like endoglucanases"/>
    <property type="match status" value="1"/>
</dbReference>
<proteinExistence type="predicted"/>